<keyword evidence="7 8" id="KW-0131">Cell cycle</keyword>
<keyword evidence="3 7" id="KW-0963">Cytoplasm</keyword>
<dbReference type="InterPro" id="IPR013221">
    <property type="entry name" value="Mur_ligase_cen"/>
</dbReference>
<comment type="function">
    <text evidence="7 8">Cell wall formation. Catalyzes the addition of glutamate to the nucleotide precursor UDP-N-acetylmuramoyl-L-alanine (UMA).</text>
</comment>
<keyword evidence="12" id="KW-1185">Reference proteome</keyword>
<dbReference type="EMBL" id="CP040749">
    <property type="protein sequence ID" value="QCX37588.1"/>
    <property type="molecule type" value="Genomic_DNA"/>
</dbReference>
<evidence type="ECO:0000256" key="1">
    <source>
        <dbReference type="ARBA" id="ARBA00004496"/>
    </source>
</evidence>
<protein>
    <recommendedName>
        <fullName evidence="7 8">UDP-N-acetylmuramoylalanine--D-glutamate ligase</fullName>
        <ecNumber evidence="7 8">6.3.2.9</ecNumber>
    </recommendedName>
    <alternativeName>
        <fullName evidence="7">D-glutamic acid-adding enzyme</fullName>
    </alternativeName>
    <alternativeName>
        <fullName evidence="7">UDP-N-acetylmuramoyl-L-alanyl-D-glutamate synthetase</fullName>
    </alternativeName>
</protein>
<evidence type="ECO:0000259" key="9">
    <source>
        <dbReference type="Pfam" id="PF02875"/>
    </source>
</evidence>
<keyword evidence="7 8" id="KW-0961">Cell wall biogenesis/degradation</keyword>
<keyword evidence="7 8" id="KW-0132">Cell division</keyword>
<dbReference type="InterPro" id="IPR004101">
    <property type="entry name" value="Mur_ligase_C"/>
</dbReference>
<evidence type="ECO:0000256" key="7">
    <source>
        <dbReference type="HAMAP-Rule" id="MF_00639"/>
    </source>
</evidence>
<dbReference type="HAMAP" id="MF_00639">
    <property type="entry name" value="MurD"/>
    <property type="match status" value="1"/>
</dbReference>
<evidence type="ECO:0000256" key="6">
    <source>
        <dbReference type="ARBA" id="ARBA00022840"/>
    </source>
</evidence>
<dbReference type="Gene3D" id="3.40.50.720">
    <property type="entry name" value="NAD(P)-binding Rossmann-like Domain"/>
    <property type="match status" value="1"/>
</dbReference>
<dbReference type="Pfam" id="PF02875">
    <property type="entry name" value="Mur_ligase_C"/>
    <property type="match status" value="1"/>
</dbReference>
<dbReference type="GO" id="GO:0005737">
    <property type="term" value="C:cytoplasm"/>
    <property type="evidence" value="ECO:0007669"/>
    <property type="project" value="UniProtKB-SubCell"/>
</dbReference>
<evidence type="ECO:0000256" key="2">
    <source>
        <dbReference type="ARBA" id="ARBA00004752"/>
    </source>
</evidence>
<reference evidence="11 12" key="1">
    <citation type="submission" date="2019-05" db="EMBL/GenBank/DDBJ databases">
        <title>Algicella ahnfeltiae gen. nov., sp. nov., a novel marine bacterium of the family Flavobacteriaceae isolated from a red alga.</title>
        <authorList>
            <person name="Nedashkovskaya O.I."/>
            <person name="Kukhlevskiy A.D."/>
            <person name="Kim S.-G."/>
            <person name="Zhukova N.V."/>
            <person name="Mikhailov V.V."/>
        </authorList>
    </citation>
    <scope>NUCLEOTIDE SEQUENCE [LARGE SCALE GENOMIC DNA]</scope>
    <source>
        <strain evidence="11 12">10Alg115</strain>
    </source>
</reference>
<accession>A0A5B7TMR7</accession>
<dbReference type="InterPro" id="IPR036565">
    <property type="entry name" value="Mur-like_cat_sf"/>
</dbReference>
<dbReference type="Pfam" id="PF21377">
    <property type="entry name" value="MurD_N"/>
    <property type="match status" value="1"/>
</dbReference>
<comment type="catalytic activity">
    <reaction evidence="7 8">
        <text>UDP-N-acetyl-alpha-D-muramoyl-L-alanine + D-glutamate + ATP = UDP-N-acetyl-alpha-D-muramoyl-L-alanyl-D-glutamate + ADP + phosphate + H(+)</text>
        <dbReference type="Rhea" id="RHEA:16429"/>
        <dbReference type="ChEBI" id="CHEBI:15378"/>
        <dbReference type="ChEBI" id="CHEBI:29986"/>
        <dbReference type="ChEBI" id="CHEBI:30616"/>
        <dbReference type="ChEBI" id="CHEBI:43474"/>
        <dbReference type="ChEBI" id="CHEBI:83898"/>
        <dbReference type="ChEBI" id="CHEBI:83900"/>
        <dbReference type="ChEBI" id="CHEBI:456216"/>
        <dbReference type="EC" id="6.3.2.9"/>
    </reaction>
</comment>
<comment type="subcellular location">
    <subcellularLocation>
        <location evidence="1 7 8">Cytoplasm</location>
    </subcellularLocation>
</comment>
<organism evidence="11 12">
    <name type="scientific">Aureibaculum algae</name>
    <dbReference type="NCBI Taxonomy" id="2584122"/>
    <lineage>
        <taxon>Bacteria</taxon>
        <taxon>Pseudomonadati</taxon>
        <taxon>Bacteroidota</taxon>
        <taxon>Flavobacteriia</taxon>
        <taxon>Flavobacteriales</taxon>
        <taxon>Flavobacteriaceae</taxon>
        <taxon>Aureibaculum</taxon>
    </lineage>
</organism>
<dbReference type="SUPFAM" id="SSF53244">
    <property type="entry name" value="MurD-like peptide ligases, peptide-binding domain"/>
    <property type="match status" value="1"/>
</dbReference>
<keyword evidence="6 7" id="KW-0067">ATP-binding</keyword>
<dbReference type="SUPFAM" id="SSF53623">
    <property type="entry name" value="MurD-like peptide ligases, catalytic domain"/>
    <property type="match status" value="1"/>
</dbReference>
<comment type="similarity">
    <text evidence="7">Belongs to the MurCDEF family.</text>
</comment>
<dbReference type="GO" id="GO:0005524">
    <property type="term" value="F:ATP binding"/>
    <property type="evidence" value="ECO:0007669"/>
    <property type="project" value="UniProtKB-UniRule"/>
</dbReference>
<evidence type="ECO:0000256" key="3">
    <source>
        <dbReference type="ARBA" id="ARBA00022490"/>
    </source>
</evidence>
<dbReference type="GO" id="GO:0071555">
    <property type="term" value="P:cell wall organization"/>
    <property type="evidence" value="ECO:0007669"/>
    <property type="project" value="UniProtKB-KW"/>
</dbReference>
<feature type="domain" description="Mur ligase C-terminal" evidence="9">
    <location>
        <begin position="308"/>
        <end position="421"/>
    </location>
</feature>
<comment type="pathway">
    <text evidence="2 7 8">Cell wall biogenesis; peptidoglycan biosynthesis.</text>
</comment>
<dbReference type="Proteomes" id="UP000306229">
    <property type="component" value="Chromosome"/>
</dbReference>
<dbReference type="OrthoDB" id="9809796at2"/>
<dbReference type="GO" id="GO:0008360">
    <property type="term" value="P:regulation of cell shape"/>
    <property type="evidence" value="ECO:0007669"/>
    <property type="project" value="UniProtKB-KW"/>
</dbReference>
<dbReference type="AlphaFoldDB" id="A0A5B7TMR7"/>
<keyword evidence="4 7" id="KW-0436">Ligase</keyword>
<dbReference type="PANTHER" id="PTHR43692">
    <property type="entry name" value="UDP-N-ACETYLMURAMOYLALANINE--D-GLUTAMATE LIGASE"/>
    <property type="match status" value="1"/>
</dbReference>
<evidence type="ECO:0000259" key="10">
    <source>
        <dbReference type="Pfam" id="PF08245"/>
    </source>
</evidence>
<keyword evidence="5 7" id="KW-0547">Nucleotide-binding</keyword>
<feature type="binding site" evidence="7">
    <location>
        <begin position="109"/>
        <end position="115"/>
    </location>
    <ligand>
        <name>ATP</name>
        <dbReference type="ChEBI" id="CHEBI:30616"/>
    </ligand>
</feature>
<dbReference type="EC" id="6.3.2.9" evidence="7 8"/>
<name>A0A5B7TMR7_9FLAO</name>
<keyword evidence="7 8" id="KW-0133">Cell shape</keyword>
<dbReference type="PANTHER" id="PTHR43692:SF1">
    <property type="entry name" value="UDP-N-ACETYLMURAMOYLALANINE--D-GLUTAMATE LIGASE"/>
    <property type="match status" value="1"/>
</dbReference>
<evidence type="ECO:0000313" key="12">
    <source>
        <dbReference type="Proteomes" id="UP000306229"/>
    </source>
</evidence>
<dbReference type="GO" id="GO:0009252">
    <property type="term" value="P:peptidoglycan biosynthetic process"/>
    <property type="evidence" value="ECO:0007669"/>
    <property type="project" value="UniProtKB-UniRule"/>
</dbReference>
<dbReference type="Gene3D" id="3.90.190.20">
    <property type="entry name" value="Mur ligase, C-terminal domain"/>
    <property type="match status" value="1"/>
</dbReference>
<evidence type="ECO:0000256" key="5">
    <source>
        <dbReference type="ARBA" id="ARBA00022741"/>
    </source>
</evidence>
<dbReference type="RefSeq" id="WP_138948518.1">
    <property type="nucleotide sequence ID" value="NZ_CP040749.1"/>
</dbReference>
<dbReference type="KEGG" id="fbe:FF125_03740"/>
<dbReference type="InterPro" id="IPR005762">
    <property type="entry name" value="MurD"/>
</dbReference>
<dbReference type="GO" id="GO:0008764">
    <property type="term" value="F:UDP-N-acetylmuramoylalanine-D-glutamate ligase activity"/>
    <property type="evidence" value="ECO:0007669"/>
    <property type="project" value="UniProtKB-UniRule"/>
</dbReference>
<sequence length="444" mass="49132">MKKIVVLGSGESGVGTAMLAKKKEYSVFVSDKGTIADKYKKVLLHNDIVFEEGKHTEGKIFDADVVMKSPGIPDKVALIQELLKRNIPIVSEIEFASKYTDAMLVGITGSNGKTTTTMLTNHILTAEGLNVGMAGNIGDSFALQVANETYDKYVLELSSFQLDGIVDFAPHIAVITNISPDHLDRYDYKYENYINSKFRITKNQTAEDFLIYDADDEAIENWLKNNKVKAQLLPFSLEKSFDKGAYIEDDNIIINTNSNLFTMSIAALALQGKHNTKNAMASAMIAKLLGVRNNTLRESLEDFDSVEHRLEPVLKINGVQYINDSKATNVNAAYYALESVRTPIVWIVGGTDKGNDYTSLLPLVREKVKAIICLGLDNSKIIETFGNVVDFMIETAGAEEAVKVAYKVSEKGDTVLLAPACASFDLFENYEDRGRQFKDAVRQL</sequence>
<dbReference type="Gene3D" id="3.40.1190.10">
    <property type="entry name" value="Mur-like, catalytic domain"/>
    <property type="match status" value="1"/>
</dbReference>
<dbReference type="GO" id="GO:0051301">
    <property type="term" value="P:cell division"/>
    <property type="evidence" value="ECO:0007669"/>
    <property type="project" value="UniProtKB-KW"/>
</dbReference>
<evidence type="ECO:0000256" key="8">
    <source>
        <dbReference type="RuleBase" id="RU003664"/>
    </source>
</evidence>
<feature type="domain" description="Mur ligase central" evidence="10">
    <location>
        <begin position="107"/>
        <end position="285"/>
    </location>
</feature>
<dbReference type="InterPro" id="IPR036615">
    <property type="entry name" value="Mur_ligase_C_dom_sf"/>
</dbReference>
<proteinExistence type="inferred from homology"/>
<keyword evidence="7 8" id="KW-0573">Peptidoglycan synthesis</keyword>
<dbReference type="Pfam" id="PF08245">
    <property type="entry name" value="Mur_ligase_M"/>
    <property type="match status" value="1"/>
</dbReference>
<dbReference type="NCBIfam" id="TIGR01087">
    <property type="entry name" value="murD"/>
    <property type="match status" value="1"/>
</dbReference>
<gene>
    <name evidence="7 11" type="primary">murD</name>
    <name evidence="11" type="ORF">FF125_03740</name>
</gene>
<evidence type="ECO:0000313" key="11">
    <source>
        <dbReference type="EMBL" id="QCX37588.1"/>
    </source>
</evidence>
<dbReference type="UniPathway" id="UPA00219"/>
<evidence type="ECO:0000256" key="4">
    <source>
        <dbReference type="ARBA" id="ARBA00022598"/>
    </source>
</evidence>
<dbReference type="SUPFAM" id="SSF51984">
    <property type="entry name" value="MurCD N-terminal domain"/>
    <property type="match status" value="1"/>
</dbReference>